<organism evidence="2">
    <name type="scientific">Anopheles sinensis</name>
    <name type="common">Mosquito</name>
    <dbReference type="NCBI Taxonomy" id="74873"/>
    <lineage>
        <taxon>Eukaryota</taxon>
        <taxon>Metazoa</taxon>
        <taxon>Ecdysozoa</taxon>
        <taxon>Arthropoda</taxon>
        <taxon>Hexapoda</taxon>
        <taxon>Insecta</taxon>
        <taxon>Pterygota</taxon>
        <taxon>Neoptera</taxon>
        <taxon>Endopterygota</taxon>
        <taxon>Diptera</taxon>
        <taxon>Nematocera</taxon>
        <taxon>Culicoidea</taxon>
        <taxon>Culicidae</taxon>
        <taxon>Anophelinae</taxon>
        <taxon>Anopheles</taxon>
    </lineage>
</organism>
<dbReference type="VEuPathDB" id="VectorBase:ASIC017384"/>
<accession>A0A084WGC8</accession>
<reference evidence="3" key="2">
    <citation type="submission" date="2020-05" db="UniProtKB">
        <authorList>
            <consortium name="EnsemblMetazoa"/>
        </authorList>
    </citation>
    <scope>IDENTIFICATION</scope>
</reference>
<dbReference type="EMBL" id="ATLV01023526">
    <property type="status" value="NOT_ANNOTATED_CDS"/>
    <property type="molecule type" value="Genomic_DNA"/>
</dbReference>
<evidence type="ECO:0000313" key="3">
    <source>
        <dbReference type="EnsemblMetazoa" id="ASIC017384-PA"/>
    </source>
</evidence>
<evidence type="ECO:0000313" key="4">
    <source>
        <dbReference type="Proteomes" id="UP000030765"/>
    </source>
</evidence>
<evidence type="ECO:0000313" key="2">
    <source>
        <dbReference type="EMBL" id="KFB49272.1"/>
    </source>
</evidence>
<dbReference type="EMBL" id="KE525344">
    <property type="protein sequence ID" value="KFB49272.1"/>
    <property type="molecule type" value="Genomic_DNA"/>
</dbReference>
<evidence type="ECO:0000256" key="1">
    <source>
        <dbReference type="SAM" id="MobiDB-lite"/>
    </source>
</evidence>
<reference evidence="2 4" key="1">
    <citation type="journal article" date="2014" name="BMC Genomics">
        <title>Genome sequence of Anopheles sinensis provides insight into genetics basis of mosquito competence for malaria parasites.</title>
        <authorList>
            <person name="Zhou D."/>
            <person name="Zhang D."/>
            <person name="Ding G."/>
            <person name="Shi L."/>
            <person name="Hou Q."/>
            <person name="Ye Y."/>
            <person name="Xu Y."/>
            <person name="Zhou H."/>
            <person name="Xiong C."/>
            <person name="Li S."/>
            <person name="Yu J."/>
            <person name="Hong S."/>
            <person name="Yu X."/>
            <person name="Zou P."/>
            <person name="Chen C."/>
            <person name="Chang X."/>
            <person name="Wang W."/>
            <person name="Lv Y."/>
            <person name="Sun Y."/>
            <person name="Ma L."/>
            <person name="Shen B."/>
            <person name="Zhu C."/>
        </authorList>
    </citation>
    <scope>NUCLEOTIDE SEQUENCE [LARGE SCALE GENOMIC DNA]</scope>
</reference>
<proteinExistence type="predicted"/>
<sequence length="61" mass="6530">MIIIHSVPMRAITESPLRLAVGQVTFIDIWSARMESGEGQGPELAEPSPARHGFNSDAPAS</sequence>
<feature type="region of interest" description="Disordered" evidence="1">
    <location>
        <begin position="36"/>
        <end position="61"/>
    </location>
</feature>
<name>A0A084WGC8_ANOSI</name>
<protein>
    <submittedName>
        <fullName evidence="2 3">Uncharacterized protein</fullName>
    </submittedName>
</protein>
<gene>
    <name evidence="2" type="ORF">ZHAS_00017384</name>
</gene>
<dbReference type="AlphaFoldDB" id="A0A084WGC8"/>
<dbReference type="Proteomes" id="UP000030765">
    <property type="component" value="Unassembled WGS sequence"/>
</dbReference>
<keyword evidence="4" id="KW-1185">Reference proteome</keyword>
<dbReference type="EnsemblMetazoa" id="ASIC017384-RA">
    <property type="protein sequence ID" value="ASIC017384-PA"/>
    <property type="gene ID" value="ASIC017384"/>
</dbReference>